<protein>
    <submittedName>
        <fullName evidence="2">Uncharacterized protein</fullName>
    </submittedName>
</protein>
<dbReference type="Proteomes" id="UP000266723">
    <property type="component" value="Unassembled WGS sequence"/>
</dbReference>
<reference evidence="3 4" key="3">
    <citation type="journal article" date="2020" name="BMC Genomics">
        <title>Intraspecific diversification of the crop wild relative Brassica cretica Lam. using demographic model selection.</title>
        <authorList>
            <person name="Kioukis A."/>
            <person name="Michalopoulou V.A."/>
            <person name="Briers L."/>
            <person name="Pirintsos S."/>
            <person name="Studholme D.J."/>
            <person name="Pavlidis P."/>
            <person name="Sarris P.F."/>
        </authorList>
    </citation>
    <scope>NUCLEOTIDE SEQUENCE [LARGE SCALE GENOMIC DNA]</scope>
    <source>
        <strain evidence="4">cv. PFS-1207/04</strain>
        <strain evidence="3">PFS-1207/04</strain>
    </source>
</reference>
<feature type="region of interest" description="Disordered" evidence="1">
    <location>
        <begin position="1"/>
        <end position="94"/>
    </location>
</feature>
<reference evidence="3" key="2">
    <citation type="submission" date="2019-12" db="EMBL/GenBank/DDBJ databases">
        <authorList>
            <person name="Studholme D.J."/>
            <person name="Sarris P."/>
        </authorList>
    </citation>
    <scope>NUCLEOTIDE SEQUENCE</scope>
    <source>
        <strain evidence="3">PFS-1207/04</strain>
        <tissue evidence="3">Leaf</tissue>
    </source>
</reference>
<gene>
    <name evidence="3" type="ORF">DY000_02016272</name>
    <name evidence="2" type="ORF">F2Q70_00017429</name>
</gene>
<dbReference type="AlphaFoldDB" id="A0A3N6Q8E4"/>
<feature type="compositionally biased region" description="Polar residues" evidence="1">
    <location>
        <begin position="76"/>
        <end position="91"/>
    </location>
</feature>
<reference evidence="2" key="1">
    <citation type="submission" date="2019-12" db="EMBL/GenBank/DDBJ databases">
        <title>Genome sequencing and annotation of Brassica cretica.</title>
        <authorList>
            <person name="Studholme D.J."/>
            <person name="Sarris P.F."/>
        </authorList>
    </citation>
    <scope>NUCLEOTIDE SEQUENCE</scope>
    <source>
        <strain evidence="2">PFS-102/07</strain>
        <tissue evidence="2">Leaf</tissue>
    </source>
</reference>
<proteinExistence type="predicted"/>
<accession>A0A3N6Q8E4</accession>
<keyword evidence="4" id="KW-1185">Reference proteome</keyword>
<evidence type="ECO:0000313" key="3">
    <source>
        <dbReference type="EMBL" id="KAF3561852.1"/>
    </source>
</evidence>
<comment type="caution">
    <text evidence="2">The sequence shown here is derived from an EMBL/GenBank/DDBJ whole genome shotgun (WGS) entry which is preliminary data.</text>
</comment>
<evidence type="ECO:0000313" key="4">
    <source>
        <dbReference type="Proteomes" id="UP000266723"/>
    </source>
</evidence>
<organism evidence="2">
    <name type="scientific">Brassica cretica</name>
    <name type="common">Mustard</name>
    <dbReference type="NCBI Taxonomy" id="69181"/>
    <lineage>
        <taxon>Eukaryota</taxon>
        <taxon>Viridiplantae</taxon>
        <taxon>Streptophyta</taxon>
        <taxon>Embryophyta</taxon>
        <taxon>Tracheophyta</taxon>
        <taxon>Spermatophyta</taxon>
        <taxon>Magnoliopsida</taxon>
        <taxon>eudicotyledons</taxon>
        <taxon>Gunneridae</taxon>
        <taxon>Pentapetalae</taxon>
        <taxon>rosids</taxon>
        <taxon>malvids</taxon>
        <taxon>Brassicales</taxon>
        <taxon>Brassicaceae</taxon>
        <taxon>Brassiceae</taxon>
        <taxon>Brassica</taxon>
    </lineage>
</organism>
<name>A0A3N6Q8E4_BRACR</name>
<dbReference type="EMBL" id="QGKV02000759">
    <property type="protein sequence ID" value="KAF3561852.1"/>
    <property type="molecule type" value="Genomic_DNA"/>
</dbReference>
<feature type="compositionally biased region" description="Polar residues" evidence="1">
    <location>
        <begin position="124"/>
        <end position="137"/>
    </location>
</feature>
<evidence type="ECO:0000313" key="2">
    <source>
        <dbReference type="EMBL" id="KAF2563677.1"/>
    </source>
</evidence>
<evidence type="ECO:0000256" key="1">
    <source>
        <dbReference type="SAM" id="MobiDB-lite"/>
    </source>
</evidence>
<dbReference type="EMBL" id="QGKY02001250">
    <property type="protein sequence ID" value="KAF2563677.1"/>
    <property type="molecule type" value="Genomic_DNA"/>
</dbReference>
<feature type="region of interest" description="Disordered" evidence="1">
    <location>
        <begin position="109"/>
        <end position="157"/>
    </location>
</feature>
<feature type="compositionally biased region" description="Polar residues" evidence="1">
    <location>
        <begin position="42"/>
        <end position="51"/>
    </location>
</feature>
<sequence length="157" mass="17465">MYSERLHGSNMRNLDNSPHPINIESGPSPEDRVRCCIKSIKTLGSRQQNKDSPPGAISTDPPIPEKNHQGLRVPTRCTSIPQGRTTKNWPSRLNKGSCARKIDLAYHCNANPRSRIPTSERGNRSPNQNSIDTSDLHQPNLRVLPSIDMQGQDPESP</sequence>